<sequence length="52" mass="5794">MAGPWVGDTPGMSAMRILPPEDFVSAIIIRHHTSDPVLQTENSQRWLSTQDC</sequence>
<dbReference type="Proteomes" id="UP000219338">
    <property type="component" value="Unassembled WGS sequence"/>
</dbReference>
<name>A0A284S6U2_ARMOS</name>
<dbReference type="EMBL" id="FUEG01000037">
    <property type="protein sequence ID" value="SJL16737.1"/>
    <property type="molecule type" value="Genomic_DNA"/>
</dbReference>
<proteinExistence type="predicted"/>
<reference evidence="2" key="1">
    <citation type="journal article" date="2017" name="Nat. Ecol. Evol.">
        <title>Genome expansion and lineage-specific genetic innovations in the forest pathogenic fungi Armillaria.</title>
        <authorList>
            <person name="Sipos G."/>
            <person name="Prasanna A.N."/>
            <person name="Walter M.C."/>
            <person name="O'Connor E."/>
            <person name="Balint B."/>
            <person name="Krizsan K."/>
            <person name="Kiss B."/>
            <person name="Hess J."/>
            <person name="Varga T."/>
            <person name="Slot J."/>
            <person name="Riley R."/>
            <person name="Boka B."/>
            <person name="Rigling D."/>
            <person name="Barry K."/>
            <person name="Lee J."/>
            <person name="Mihaltcheva S."/>
            <person name="LaButti K."/>
            <person name="Lipzen A."/>
            <person name="Waldron R."/>
            <person name="Moloney N.M."/>
            <person name="Sperisen C."/>
            <person name="Kredics L."/>
            <person name="Vagvoelgyi C."/>
            <person name="Patrignani A."/>
            <person name="Fitzpatrick D."/>
            <person name="Nagy I."/>
            <person name="Doyle S."/>
            <person name="Anderson J.B."/>
            <person name="Grigoriev I.V."/>
            <person name="Gueldener U."/>
            <person name="Muensterkoetter M."/>
            <person name="Nagy L.G."/>
        </authorList>
    </citation>
    <scope>NUCLEOTIDE SEQUENCE [LARGE SCALE GENOMIC DNA]</scope>
    <source>
        <strain evidence="2">C18/9</strain>
    </source>
</reference>
<gene>
    <name evidence="1" type="ORF">ARMOST_20266</name>
</gene>
<evidence type="ECO:0000313" key="1">
    <source>
        <dbReference type="EMBL" id="SJL16737.1"/>
    </source>
</evidence>
<accession>A0A284S6U2</accession>
<organism evidence="1 2">
    <name type="scientific">Armillaria ostoyae</name>
    <name type="common">Armillaria root rot fungus</name>
    <dbReference type="NCBI Taxonomy" id="47428"/>
    <lineage>
        <taxon>Eukaryota</taxon>
        <taxon>Fungi</taxon>
        <taxon>Dikarya</taxon>
        <taxon>Basidiomycota</taxon>
        <taxon>Agaricomycotina</taxon>
        <taxon>Agaricomycetes</taxon>
        <taxon>Agaricomycetidae</taxon>
        <taxon>Agaricales</taxon>
        <taxon>Marasmiineae</taxon>
        <taxon>Physalacriaceae</taxon>
        <taxon>Armillaria</taxon>
    </lineage>
</organism>
<keyword evidence="2" id="KW-1185">Reference proteome</keyword>
<protein>
    <submittedName>
        <fullName evidence="1">Uncharacterized protein</fullName>
    </submittedName>
</protein>
<dbReference type="AlphaFoldDB" id="A0A284S6U2"/>
<evidence type="ECO:0000313" key="2">
    <source>
        <dbReference type="Proteomes" id="UP000219338"/>
    </source>
</evidence>